<evidence type="ECO:0000313" key="4">
    <source>
        <dbReference type="Proteomes" id="UP001632038"/>
    </source>
</evidence>
<protein>
    <submittedName>
        <fullName evidence="3">Uncharacterized protein</fullName>
    </submittedName>
</protein>
<gene>
    <name evidence="3" type="ORF">CASFOL_031954</name>
    <name evidence="2" type="ORF">CASFOL_033421</name>
</gene>
<feature type="region of interest" description="Disordered" evidence="1">
    <location>
        <begin position="56"/>
        <end position="104"/>
    </location>
</feature>
<feature type="compositionally biased region" description="Basic and acidic residues" evidence="1">
    <location>
        <begin position="89"/>
        <end position="104"/>
    </location>
</feature>
<name>A0ABD3C038_9LAMI</name>
<accession>A0ABD3C038</accession>
<comment type="caution">
    <text evidence="3">The sequence shown here is derived from an EMBL/GenBank/DDBJ whole genome shotgun (WGS) entry which is preliminary data.</text>
</comment>
<reference evidence="3" key="2">
    <citation type="submission" date="2024-11" db="EMBL/GenBank/DDBJ databases">
        <authorList>
            <person name="Burger M."/>
            <person name="Chory J."/>
        </authorList>
    </citation>
    <scope>NUCLEOTIDE SEQUENCE</scope>
    <source>
        <strain evidence="3">Tecolote</strain>
        <tissue evidence="3">Flower</tissue>
    </source>
</reference>
<evidence type="ECO:0000256" key="1">
    <source>
        <dbReference type="SAM" id="MobiDB-lite"/>
    </source>
</evidence>
<feature type="compositionally biased region" description="Low complexity" evidence="1">
    <location>
        <begin position="59"/>
        <end position="78"/>
    </location>
</feature>
<proteinExistence type="predicted"/>
<sequence>MQMLLNISCKDMVTKHADVKNPKNVRHQLMSAIDEQSVLHLTLKNDGKIVINNASKVASTTSDQSTGNTTGTTPFIPTTPAPKSSTSKRKLEESPGQDKRMKQT</sequence>
<dbReference type="EMBL" id="JAVIJP010000054">
    <property type="protein sequence ID" value="KAL3623138.1"/>
    <property type="molecule type" value="Genomic_DNA"/>
</dbReference>
<dbReference type="EMBL" id="JAVIJP010000058">
    <property type="protein sequence ID" value="KAL3622813.1"/>
    <property type="molecule type" value="Genomic_DNA"/>
</dbReference>
<reference evidence="3 4" key="1">
    <citation type="journal article" date="2024" name="IScience">
        <title>Strigolactones Initiate the Formation of Haustorium-like Structures in Castilleja.</title>
        <authorList>
            <person name="Buerger M."/>
            <person name="Peterson D."/>
            <person name="Chory J."/>
        </authorList>
    </citation>
    <scope>NUCLEOTIDE SEQUENCE</scope>
    <source>
        <strain evidence="3">Tecolote</strain>
        <tissue evidence="3">Flower</tissue>
    </source>
</reference>
<dbReference type="AlphaFoldDB" id="A0ABD3C038"/>
<evidence type="ECO:0000313" key="3">
    <source>
        <dbReference type="EMBL" id="KAL3623138.1"/>
    </source>
</evidence>
<dbReference type="Proteomes" id="UP001632038">
    <property type="component" value="Unassembled WGS sequence"/>
</dbReference>
<organism evidence="3 4">
    <name type="scientific">Castilleja foliolosa</name>
    <dbReference type="NCBI Taxonomy" id="1961234"/>
    <lineage>
        <taxon>Eukaryota</taxon>
        <taxon>Viridiplantae</taxon>
        <taxon>Streptophyta</taxon>
        <taxon>Embryophyta</taxon>
        <taxon>Tracheophyta</taxon>
        <taxon>Spermatophyta</taxon>
        <taxon>Magnoliopsida</taxon>
        <taxon>eudicotyledons</taxon>
        <taxon>Gunneridae</taxon>
        <taxon>Pentapetalae</taxon>
        <taxon>asterids</taxon>
        <taxon>lamiids</taxon>
        <taxon>Lamiales</taxon>
        <taxon>Orobanchaceae</taxon>
        <taxon>Pedicularideae</taxon>
        <taxon>Castillejinae</taxon>
        <taxon>Castilleja</taxon>
    </lineage>
</organism>
<keyword evidence="4" id="KW-1185">Reference proteome</keyword>
<evidence type="ECO:0000313" key="2">
    <source>
        <dbReference type="EMBL" id="KAL3622813.1"/>
    </source>
</evidence>